<dbReference type="AlphaFoldDB" id="A0A7J7Z1W0"/>
<evidence type="ECO:0000313" key="2">
    <source>
        <dbReference type="Proteomes" id="UP000527355"/>
    </source>
</evidence>
<dbReference type="Proteomes" id="UP000527355">
    <property type="component" value="Unassembled WGS sequence"/>
</dbReference>
<proteinExistence type="predicted"/>
<organism evidence="1 2">
    <name type="scientific">Myotis myotis</name>
    <name type="common">Greater mouse-eared bat</name>
    <name type="synonym">Vespertilio myotis</name>
    <dbReference type="NCBI Taxonomy" id="51298"/>
    <lineage>
        <taxon>Eukaryota</taxon>
        <taxon>Metazoa</taxon>
        <taxon>Chordata</taxon>
        <taxon>Craniata</taxon>
        <taxon>Vertebrata</taxon>
        <taxon>Euteleostomi</taxon>
        <taxon>Mammalia</taxon>
        <taxon>Eutheria</taxon>
        <taxon>Laurasiatheria</taxon>
        <taxon>Chiroptera</taxon>
        <taxon>Yangochiroptera</taxon>
        <taxon>Vespertilionidae</taxon>
        <taxon>Myotis</taxon>
    </lineage>
</organism>
<reference evidence="1 2" key="1">
    <citation type="journal article" date="2020" name="Nature">
        <title>Six reference-quality genomes reveal evolution of bat adaptations.</title>
        <authorList>
            <person name="Jebb D."/>
            <person name="Huang Z."/>
            <person name="Pippel M."/>
            <person name="Hughes G.M."/>
            <person name="Lavrichenko K."/>
            <person name="Devanna P."/>
            <person name="Winkler S."/>
            <person name="Jermiin L.S."/>
            <person name="Skirmuntt E.C."/>
            <person name="Katzourakis A."/>
            <person name="Burkitt-Gray L."/>
            <person name="Ray D.A."/>
            <person name="Sullivan K.A.M."/>
            <person name="Roscito J.G."/>
            <person name="Kirilenko B.M."/>
            <person name="Davalos L.M."/>
            <person name="Corthals A.P."/>
            <person name="Power M.L."/>
            <person name="Jones G."/>
            <person name="Ransome R.D."/>
            <person name="Dechmann D.K.N."/>
            <person name="Locatelli A.G."/>
            <person name="Puechmaille S.J."/>
            <person name="Fedrigo O."/>
            <person name="Jarvis E.D."/>
            <person name="Hiller M."/>
            <person name="Vernes S.C."/>
            <person name="Myers E.W."/>
            <person name="Teeling E.C."/>
        </authorList>
    </citation>
    <scope>NUCLEOTIDE SEQUENCE [LARGE SCALE GENOMIC DNA]</scope>
    <source>
        <strain evidence="1">MMyoMyo1</strain>
        <tissue evidence="1">Flight muscle</tissue>
    </source>
</reference>
<protein>
    <submittedName>
        <fullName evidence="1">Early endosome antigen 1</fullName>
    </submittedName>
</protein>
<accession>A0A7J7Z1W0</accession>
<comment type="caution">
    <text evidence="1">The sequence shown here is derived from an EMBL/GenBank/DDBJ whole genome shotgun (WGS) entry which is preliminary data.</text>
</comment>
<gene>
    <name evidence="1" type="ORF">mMyoMyo1_004281</name>
</gene>
<evidence type="ECO:0000313" key="1">
    <source>
        <dbReference type="EMBL" id="KAF6368247.1"/>
    </source>
</evidence>
<keyword evidence="2" id="KW-1185">Reference proteome</keyword>
<dbReference type="EMBL" id="JABWUV010000003">
    <property type="protein sequence ID" value="KAF6368247.1"/>
    <property type="molecule type" value="Genomic_DNA"/>
</dbReference>
<name>A0A7J7Z1W0_MYOMY</name>
<sequence>MGRNLNFLQQGKTLSL</sequence>